<feature type="non-terminal residue" evidence="2">
    <location>
        <position position="55"/>
    </location>
</feature>
<keyword evidence="3" id="KW-1185">Reference proteome</keyword>
<gene>
    <name evidence="2" type="ORF">NHX12_032688</name>
</gene>
<feature type="region of interest" description="Disordered" evidence="1">
    <location>
        <begin position="28"/>
        <end position="55"/>
    </location>
</feature>
<dbReference type="AlphaFoldDB" id="A0A9Q0ILU1"/>
<accession>A0A9Q0ILU1</accession>
<evidence type="ECO:0000313" key="2">
    <source>
        <dbReference type="EMBL" id="KAJ3601721.1"/>
    </source>
</evidence>
<feature type="non-terminal residue" evidence="2">
    <location>
        <position position="1"/>
    </location>
</feature>
<reference evidence="2" key="1">
    <citation type="submission" date="2022-07" db="EMBL/GenBank/DDBJ databases">
        <title>Chromosome-level genome of Muraenolepis orangiensis.</title>
        <authorList>
            <person name="Kim J."/>
        </authorList>
    </citation>
    <scope>NUCLEOTIDE SEQUENCE</scope>
    <source>
        <strain evidence="2">KU_S4_2022</strain>
        <tissue evidence="2">Muscle</tissue>
    </source>
</reference>
<dbReference type="EMBL" id="JANIIK010000047">
    <property type="protein sequence ID" value="KAJ3601721.1"/>
    <property type="molecule type" value="Genomic_DNA"/>
</dbReference>
<sequence>RLVHDVRGDGSCEWTRTVVGILKPVRAAESCPESNPGWGMDTEADDQDPPALRAI</sequence>
<organism evidence="2 3">
    <name type="scientific">Muraenolepis orangiensis</name>
    <name type="common">Patagonian moray cod</name>
    <dbReference type="NCBI Taxonomy" id="630683"/>
    <lineage>
        <taxon>Eukaryota</taxon>
        <taxon>Metazoa</taxon>
        <taxon>Chordata</taxon>
        <taxon>Craniata</taxon>
        <taxon>Vertebrata</taxon>
        <taxon>Euteleostomi</taxon>
        <taxon>Actinopterygii</taxon>
        <taxon>Neopterygii</taxon>
        <taxon>Teleostei</taxon>
        <taxon>Neoteleostei</taxon>
        <taxon>Acanthomorphata</taxon>
        <taxon>Zeiogadaria</taxon>
        <taxon>Gadariae</taxon>
        <taxon>Gadiformes</taxon>
        <taxon>Muraenolepidoidei</taxon>
        <taxon>Muraenolepididae</taxon>
        <taxon>Muraenolepis</taxon>
    </lineage>
</organism>
<proteinExistence type="predicted"/>
<dbReference type="Proteomes" id="UP001148018">
    <property type="component" value="Unassembled WGS sequence"/>
</dbReference>
<protein>
    <submittedName>
        <fullName evidence="2">Uncharacterized protein</fullName>
    </submittedName>
</protein>
<evidence type="ECO:0000256" key="1">
    <source>
        <dbReference type="SAM" id="MobiDB-lite"/>
    </source>
</evidence>
<comment type="caution">
    <text evidence="2">The sequence shown here is derived from an EMBL/GenBank/DDBJ whole genome shotgun (WGS) entry which is preliminary data.</text>
</comment>
<name>A0A9Q0ILU1_9TELE</name>
<evidence type="ECO:0000313" key="3">
    <source>
        <dbReference type="Proteomes" id="UP001148018"/>
    </source>
</evidence>